<feature type="domain" description="Glycosyltransferase subfamily 4-like N-terminal" evidence="1">
    <location>
        <begin position="19"/>
        <end position="178"/>
    </location>
</feature>
<sequence>MSTAPRRRRIVHVVYSFGVGGLENVIVQLINRLPAERFEHVVLSLTTIGDFKRRITQPDVRFIELCKPTGHAVPLYPRIYRLLRELQPDVVHTCNLAALEITPLAWLARVPLRIHAEHGWDVHDPQGHNMRYQRLRRLYKPFVSHYVAVSKDLDEYLARAIRVPTRRRSLIANGVDTQTFAPPHHGAAQSVPGCPFVPGQHWIVGTVGRLQTVKNQPLLARAFVKLLEIHPEARSRMRLVVVGAGPLQAEVEAVLAAAHVQHLAWLAGARDDVADILRMLGCFVLPSQAEGTSCTLQEAMASGLPVVATAVGGTPDVVEDGVTGLLVPSDDANAMANALWSVYTNAARARLFGQAARRQALKKLGIDAMVHSYQRLFSGQHLGEPVPSAPGYSAES</sequence>
<name>A0A1H4D4F3_9BURK</name>
<dbReference type="GO" id="GO:0016757">
    <property type="term" value="F:glycosyltransferase activity"/>
    <property type="evidence" value="ECO:0007669"/>
    <property type="project" value="TreeGrafter"/>
</dbReference>
<evidence type="ECO:0000313" key="2">
    <source>
        <dbReference type="EMBL" id="SEA67416.1"/>
    </source>
</evidence>
<dbReference type="AlphaFoldDB" id="A0A1H4D4F3"/>
<keyword evidence="3" id="KW-1185">Reference proteome</keyword>
<dbReference type="SUPFAM" id="SSF53756">
    <property type="entry name" value="UDP-Glycosyltransferase/glycogen phosphorylase"/>
    <property type="match status" value="1"/>
</dbReference>
<dbReference type="NCBIfam" id="TIGR03088">
    <property type="entry name" value="stp2"/>
    <property type="match status" value="1"/>
</dbReference>
<dbReference type="GeneID" id="34231755"/>
<protein>
    <submittedName>
        <fullName evidence="2">Sugar transferase, PEP-CTERM/EpsH1 system associated</fullName>
    </submittedName>
</protein>
<dbReference type="Pfam" id="PF13439">
    <property type="entry name" value="Glyco_transf_4"/>
    <property type="match status" value="1"/>
</dbReference>
<dbReference type="EMBL" id="FNQJ01000022">
    <property type="protein sequence ID" value="SEA67416.1"/>
    <property type="molecule type" value="Genomic_DNA"/>
</dbReference>
<dbReference type="Gene3D" id="3.40.50.2000">
    <property type="entry name" value="Glycogen Phosphorylase B"/>
    <property type="match status" value="2"/>
</dbReference>
<gene>
    <name evidence="2" type="ORF">SAMN05421875_12250</name>
</gene>
<dbReference type="Pfam" id="PF13692">
    <property type="entry name" value="Glyco_trans_1_4"/>
    <property type="match status" value="1"/>
</dbReference>
<dbReference type="STRING" id="592050.SAMN05421875_12250"/>
<dbReference type="PANTHER" id="PTHR45947">
    <property type="entry name" value="SULFOQUINOVOSYL TRANSFERASE SQD2"/>
    <property type="match status" value="1"/>
</dbReference>
<dbReference type="PANTHER" id="PTHR45947:SF3">
    <property type="entry name" value="SULFOQUINOVOSYL TRANSFERASE SQD2"/>
    <property type="match status" value="1"/>
</dbReference>
<dbReference type="InterPro" id="IPR017522">
    <property type="entry name" value="Sugar_tfrase_PEP-CTERM_Stp2"/>
</dbReference>
<reference evidence="3" key="1">
    <citation type="submission" date="2016-10" db="EMBL/GenBank/DDBJ databases">
        <authorList>
            <person name="Varghese N."/>
            <person name="Submissions S."/>
        </authorList>
    </citation>
    <scope>NUCLEOTIDE SEQUENCE [LARGE SCALE GENOMIC DNA]</scope>
    <source>
        <strain evidence="3">DSM 25157</strain>
    </source>
</reference>
<accession>A0A1H4D4F3</accession>
<organism evidence="2 3">
    <name type="scientific">Acidovorax soli</name>
    <dbReference type="NCBI Taxonomy" id="592050"/>
    <lineage>
        <taxon>Bacteria</taxon>
        <taxon>Pseudomonadati</taxon>
        <taxon>Pseudomonadota</taxon>
        <taxon>Betaproteobacteria</taxon>
        <taxon>Burkholderiales</taxon>
        <taxon>Comamonadaceae</taxon>
        <taxon>Acidovorax</taxon>
    </lineage>
</organism>
<dbReference type="RefSeq" id="WP_092699514.1">
    <property type="nucleotide sequence ID" value="NZ_CAXIQW010000042.1"/>
</dbReference>
<keyword evidence="2" id="KW-0808">Transferase</keyword>
<evidence type="ECO:0000313" key="3">
    <source>
        <dbReference type="Proteomes" id="UP000199002"/>
    </source>
</evidence>
<dbReference type="InterPro" id="IPR028098">
    <property type="entry name" value="Glyco_trans_4-like_N"/>
</dbReference>
<proteinExistence type="predicted"/>
<evidence type="ECO:0000259" key="1">
    <source>
        <dbReference type="Pfam" id="PF13439"/>
    </source>
</evidence>
<dbReference type="Proteomes" id="UP000199002">
    <property type="component" value="Unassembled WGS sequence"/>
</dbReference>
<dbReference type="InterPro" id="IPR050194">
    <property type="entry name" value="Glycosyltransferase_grp1"/>
</dbReference>